<proteinExistence type="inferred from homology"/>
<organism evidence="8 9">
    <name type="scientific">Leptospira hartskeerlii</name>
    <dbReference type="NCBI Taxonomy" id="2023177"/>
    <lineage>
        <taxon>Bacteria</taxon>
        <taxon>Pseudomonadati</taxon>
        <taxon>Spirochaetota</taxon>
        <taxon>Spirochaetia</taxon>
        <taxon>Leptospirales</taxon>
        <taxon>Leptospiraceae</taxon>
        <taxon>Leptospira</taxon>
    </lineage>
</organism>
<dbReference type="Proteomes" id="UP000232196">
    <property type="component" value="Unassembled WGS sequence"/>
</dbReference>
<evidence type="ECO:0000259" key="6">
    <source>
        <dbReference type="Pfam" id="PF00107"/>
    </source>
</evidence>
<dbReference type="GO" id="GO:0016491">
    <property type="term" value="F:oxidoreductase activity"/>
    <property type="evidence" value="ECO:0007669"/>
    <property type="project" value="UniProtKB-KW"/>
</dbReference>
<evidence type="ECO:0000313" key="9">
    <source>
        <dbReference type="Proteomes" id="UP000232196"/>
    </source>
</evidence>
<protein>
    <recommendedName>
        <fullName evidence="10">Dehydrogenase</fullName>
    </recommendedName>
</protein>
<accession>A0A2M9X9R8</accession>
<evidence type="ECO:0000259" key="7">
    <source>
        <dbReference type="Pfam" id="PF08240"/>
    </source>
</evidence>
<evidence type="ECO:0000256" key="2">
    <source>
        <dbReference type="ARBA" id="ARBA00022723"/>
    </source>
</evidence>
<keyword evidence="2 5" id="KW-0479">Metal-binding</keyword>
<evidence type="ECO:0000313" key="8">
    <source>
        <dbReference type="EMBL" id="PJZ24447.1"/>
    </source>
</evidence>
<name>A0A2M9X9R8_9LEPT</name>
<keyword evidence="3 5" id="KW-0862">Zinc</keyword>
<evidence type="ECO:0000256" key="5">
    <source>
        <dbReference type="RuleBase" id="RU361277"/>
    </source>
</evidence>
<dbReference type="PROSITE" id="PS00059">
    <property type="entry name" value="ADH_ZINC"/>
    <property type="match status" value="1"/>
</dbReference>
<evidence type="ECO:0000256" key="1">
    <source>
        <dbReference type="ARBA" id="ARBA00001947"/>
    </source>
</evidence>
<feature type="domain" description="Alcohol dehydrogenase-like C-terminal" evidence="6">
    <location>
        <begin position="191"/>
        <end position="288"/>
    </location>
</feature>
<dbReference type="Pfam" id="PF08240">
    <property type="entry name" value="ADH_N"/>
    <property type="match status" value="1"/>
</dbReference>
<dbReference type="InterPro" id="IPR013149">
    <property type="entry name" value="ADH-like_C"/>
</dbReference>
<dbReference type="InterPro" id="IPR011032">
    <property type="entry name" value="GroES-like_sf"/>
</dbReference>
<dbReference type="Gene3D" id="3.90.180.10">
    <property type="entry name" value="Medium-chain alcohol dehydrogenases, catalytic domain"/>
    <property type="match status" value="1"/>
</dbReference>
<keyword evidence="4" id="KW-0560">Oxidoreductase</keyword>
<evidence type="ECO:0000256" key="3">
    <source>
        <dbReference type="ARBA" id="ARBA00022833"/>
    </source>
</evidence>
<dbReference type="PANTHER" id="PTHR42813:SF7">
    <property type="entry name" value="ALCOHOL DEHYDROGENASE (ZN-DEPENDENT)-RELATED"/>
    <property type="match status" value="1"/>
</dbReference>
<gene>
    <name evidence="8" type="ORF">CH357_15345</name>
</gene>
<evidence type="ECO:0008006" key="10">
    <source>
        <dbReference type="Google" id="ProtNLM"/>
    </source>
</evidence>
<evidence type="ECO:0000256" key="4">
    <source>
        <dbReference type="ARBA" id="ARBA00023002"/>
    </source>
</evidence>
<comment type="cofactor">
    <cofactor evidence="1 5">
        <name>Zn(2+)</name>
        <dbReference type="ChEBI" id="CHEBI:29105"/>
    </cofactor>
</comment>
<reference evidence="8 9" key="1">
    <citation type="submission" date="2017-07" db="EMBL/GenBank/DDBJ databases">
        <title>Leptospira spp. isolated from tropical soils.</title>
        <authorList>
            <person name="Thibeaux R."/>
            <person name="Iraola G."/>
            <person name="Ferres I."/>
            <person name="Bierque E."/>
            <person name="Girault D."/>
            <person name="Soupe-Gilbert M.-E."/>
            <person name="Picardeau M."/>
            <person name="Goarant C."/>
        </authorList>
    </citation>
    <scope>NUCLEOTIDE SEQUENCE [LARGE SCALE GENOMIC DNA]</scope>
    <source>
        <strain evidence="8 9">MCA1-C-A1</strain>
    </source>
</reference>
<dbReference type="InterPro" id="IPR002328">
    <property type="entry name" value="ADH_Zn_CS"/>
</dbReference>
<dbReference type="InterPro" id="IPR013154">
    <property type="entry name" value="ADH-like_N"/>
</dbReference>
<sequence length="341" mass="36948">MLFLEGSRMKQLNFIRRGKLSWLEVPEPKLKDGIEAIVKPLYVSRCDLDFGIIYGATPLPGPIALGHEMVGEISELGEDVKNFRIGDLVMVPWHINCGSCSHCNKGLLAFCSSVADSPGYGFGYEWGGALQELVRVPYANSMLKKIPKGVLPEQAVSAADNLADGYRCVAPYLKENPAQSVLILGGVGSCGLYAVESAIALGVKPVFTDTDLSRLELAKQLGAEAIEAPHSESPGKFDLVVDSTNTRAGLITALESLEPGGTCACVSVHFKNDISVPYWKMYNTGVTLKVGRANVGAYTEEIFDLISEGRLRPEKITTHAIHWKDAVEGYGQRATKLLVKF</sequence>
<dbReference type="OrthoDB" id="9769198at2"/>
<dbReference type="SUPFAM" id="SSF51735">
    <property type="entry name" value="NAD(P)-binding Rossmann-fold domains"/>
    <property type="match status" value="1"/>
</dbReference>
<dbReference type="AlphaFoldDB" id="A0A2M9X9R8"/>
<dbReference type="PANTHER" id="PTHR42813">
    <property type="entry name" value="ZINC-TYPE ALCOHOL DEHYDROGENASE-LIKE"/>
    <property type="match status" value="1"/>
</dbReference>
<dbReference type="InterPro" id="IPR036291">
    <property type="entry name" value="NAD(P)-bd_dom_sf"/>
</dbReference>
<dbReference type="EMBL" id="NPDN01000008">
    <property type="protein sequence ID" value="PJZ24447.1"/>
    <property type="molecule type" value="Genomic_DNA"/>
</dbReference>
<dbReference type="SUPFAM" id="SSF50129">
    <property type="entry name" value="GroES-like"/>
    <property type="match status" value="1"/>
</dbReference>
<dbReference type="Pfam" id="PF00107">
    <property type="entry name" value="ADH_zinc_N"/>
    <property type="match status" value="1"/>
</dbReference>
<dbReference type="GO" id="GO:0008270">
    <property type="term" value="F:zinc ion binding"/>
    <property type="evidence" value="ECO:0007669"/>
    <property type="project" value="InterPro"/>
</dbReference>
<comment type="similarity">
    <text evidence="5">Belongs to the zinc-containing alcohol dehydrogenase family.</text>
</comment>
<keyword evidence="9" id="KW-1185">Reference proteome</keyword>
<comment type="caution">
    <text evidence="8">The sequence shown here is derived from an EMBL/GenBank/DDBJ whole genome shotgun (WGS) entry which is preliminary data.</text>
</comment>
<feature type="domain" description="Alcohol dehydrogenase-like N-terminal" evidence="7">
    <location>
        <begin position="35"/>
        <end position="142"/>
    </location>
</feature>